<comment type="similarity">
    <text evidence="2">Belongs to the cytochrome c family.</text>
</comment>
<dbReference type="PROSITE" id="PS51007">
    <property type="entry name" value="CYTC"/>
    <property type="match status" value="1"/>
</dbReference>
<dbReference type="PANTHER" id="PTHR10266">
    <property type="entry name" value="CYTOCHROME C1"/>
    <property type="match status" value="1"/>
</dbReference>
<evidence type="ECO:0000256" key="11">
    <source>
        <dbReference type="ARBA" id="ARBA00023004"/>
    </source>
</evidence>
<proteinExistence type="inferred from homology"/>
<comment type="subcellular location">
    <subcellularLocation>
        <location evidence="1">Mitochondrion inner membrane</location>
    </subcellularLocation>
</comment>
<evidence type="ECO:0000256" key="18">
    <source>
        <dbReference type="ARBA" id="ARBA00062753"/>
    </source>
</evidence>
<keyword evidence="13" id="KW-0472">Membrane</keyword>
<organism evidence="22 23">
    <name type="scientific">Phrynocephalus forsythii</name>
    <dbReference type="NCBI Taxonomy" id="171643"/>
    <lineage>
        <taxon>Eukaryota</taxon>
        <taxon>Metazoa</taxon>
        <taxon>Chordata</taxon>
        <taxon>Craniata</taxon>
        <taxon>Vertebrata</taxon>
        <taxon>Euteleostomi</taxon>
        <taxon>Lepidosauria</taxon>
        <taxon>Squamata</taxon>
        <taxon>Bifurcata</taxon>
        <taxon>Unidentata</taxon>
        <taxon>Episquamata</taxon>
        <taxon>Toxicofera</taxon>
        <taxon>Iguania</taxon>
        <taxon>Acrodonta</taxon>
        <taxon>Agamidae</taxon>
        <taxon>Agaminae</taxon>
        <taxon>Phrynocephalus</taxon>
    </lineage>
</organism>
<comment type="subunit">
    <text evidence="18">Component of the ubiquinol-cytochrome c oxidoreductase (cytochrome b-c1 complex, complex III, CIII), a multisubunit enzyme composed of 11 subunits. The complex is composed of 3 respiratory subunits cytochrome b, cytochrome c1 and Rieske protein UQCRFS1, 2 core protein subunits UQCRC1/QCR1 and UQCRC2/QCR2, and 6 low-molecular weight protein subunits UQCRH/QCR6, UQCRB/QCR7, UQCRQ/QCR8, UQCR10/QCR9, UQCR11/QCR10 and subunit 9, the cleavage product of Rieske protein UQCRFS1. The complex exists as an obligatory dimer and forms supercomplexes (SCs) in the inner mitochondrial membrane with NADH-ubiquinone oxidoreductase (complex I, CI) and cytochrome c oxidase (complex IV, CIV), resulting in different assemblies (supercomplex SCI(1)III(2)IV(1) and megacomplex MCI(2)III(2)IV(2)). Interacts with FLVCR2; this interaction occurs in the absence of heme and is disrupted upon heme binding.</text>
</comment>
<dbReference type="GO" id="GO:0046872">
    <property type="term" value="F:metal ion binding"/>
    <property type="evidence" value="ECO:0007669"/>
    <property type="project" value="UniProtKB-KW"/>
</dbReference>
<keyword evidence="11 20" id="KW-0408">Iron</keyword>
<evidence type="ECO:0000313" key="22">
    <source>
        <dbReference type="EMBL" id="KAJ7338272.1"/>
    </source>
</evidence>
<dbReference type="GO" id="GO:0006122">
    <property type="term" value="P:mitochondrial electron transport, ubiquinol to cytochrome c"/>
    <property type="evidence" value="ECO:0007669"/>
    <property type="project" value="TreeGrafter"/>
</dbReference>
<evidence type="ECO:0000256" key="14">
    <source>
        <dbReference type="ARBA" id="ARBA00040084"/>
    </source>
</evidence>
<keyword evidence="23" id="KW-1185">Reference proteome</keyword>
<evidence type="ECO:0000256" key="9">
    <source>
        <dbReference type="ARBA" id="ARBA00022982"/>
    </source>
</evidence>
<dbReference type="InterPro" id="IPR002326">
    <property type="entry name" value="Cyt_c1"/>
</dbReference>
<dbReference type="FunFam" id="1.20.5.100:FF:000003">
    <property type="entry name" value="Cytochrome c1, heme protein, mitochondrial"/>
    <property type="match status" value="1"/>
</dbReference>
<dbReference type="EMBL" id="JAPFRF010000003">
    <property type="protein sequence ID" value="KAJ7338272.1"/>
    <property type="molecule type" value="Genomic_DNA"/>
</dbReference>
<feature type="binding site" description="covalent" evidence="20">
    <location>
        <position position="114"/>
    </location>
    <ligand>
        <name>heme c</name>
        <dbReference type="ChEBI" id="CHEBI:61717"/>
    </ligand>
</feature>
<dbReference type="Gene3D" id="1.20.5.100">
    <property type="entry name" value="Cytochrome c1, transmembrane anchor, C-terminal"/>
    <property type="match status" value="1"/>
</dbReference>
<evidence type="ECO:0000256" key="6">
    <source>
        <dbReference type="ARBA" id="ARBA00022692"/>
    </source>
</evidence>
<evidence type="ECO:0000256" key="19">
    <source>
        <dbReference type="ARBA" id="ARBA00079825"/>
    </source>
</evidence>
<keyword evidence="9" id="KW-0249">Electron transport</keyword>
<evidence type="ECO:0000256" key="12">
    <source>
        <dbReference type="ARBA" id="ARBA00023128"/>
    </source>
</evidence>
<comment type="cofactor">
    <cofactor evidence="20">
        <name>heme c</name>
        <dbReference type="ChEBI" id="CHEBI:61717"/>
    </cofactor>
    <text evidence="20">Binds 1 heme c group covalently per subunit.</text>
</comment>
<evidence type="ECO:0000256" key="15">
    <source>
        <dbReference type="ARBA" id="ARBA00041262"/>
    </source>
</evidence>
<evidence type="ECO:0000256" key="8">
    <source>
        <dbReference type="ARBA" id="ARBA00022792"/>
    </source>
</evidence>
<dbReference type="GO" id="GO:0009055">
    <property type="term" value="F:electron transfer activity"/>
    <property type="evidence" value="ECO:0007669"/>
    <property type="project" value="InterPro"/>
</dbReference>
<dbReference type="PRINTS" id="PR00603">
    <property type="entry name" value="CYTOCHROMEC1"/>
</dbReference>
<protein>
    <recommendedName>
        <fullName evidence="14">Cytochrome c1, heme protein, mitochondrial</fullName>
    </recommendedName>
    <alternativeName>
        <fullName evidence="17">Complex III subunit 4</fullName>
    </alternativeName>
    <alternativeName>
        <fullName evidence="16">Complex III subunit IV</fullName>
    </alternativeName>
    <alternativeName>
        <fullName evidence="15">Cytochrome b-c1 complex subunit 4</fullName>
    </alternativeName>
    <alternativeName>
        <fullName evidence="19">Ubiquinol-cytochrome-c reductase complex cytochrome c1 subunit</fullName>
    </alternativeName>
</protein>
<evidence type="ECO:0000256" key="10">
    <source>
        <dbReference type="ARBA" id="ARBA00022989"/>
    </source>
</evidence>
<evidence type="ECO:0000256" key="4">
    <source>
        <dbReference type="ARBA" id="ARBA00022617"/>
    </source>
</evidence>
<dbReference type="SUPFAM" id="SSF46626">
    <property type="entry name" value="Cytochrome c"/>
    <property type="match status" value="1"/>
</dbReference>
<dbReference type="Gene3D" id="1.10.760.10">
    <property type="entry name" value="Cytochrome c-like domain"/>
    <property type="match status" value="1"/>
</dbReference>
<dbReference type="GO" id="GO:0005743">
    <property type="term" value="C:mitochondrial inner membrane"/>
    <property type="evidence" value="ECO:0007669"/>
    <property type="project" value="UniProtKB-SubCell"/>
</dbReference>
<keyword evidence="8" id="KW-0999">Mitochondrion inner membrane</keyword>
<dbReference type="InterPro" id="IPR009056">
    <property type="entry name" value="Cyt_c-like_dom"/>
</dbReference>
<keyword evidence="4 20" id="KW-0349">Heme</keyword>
<evidence type="ECO:0000256" key="20">
    <source>
        <dbReference type="PIRSR" id="PIRSR602326-1"/>
    </source>
</evidence>
<evidence type="ECO:0000256" key="13">
    <source>
        <dbReference type="ARBA" id="ARBA00023136"/>
    </source>
</evidence>
<dbReference type="FunFam" id="1.10.760.10:FF:000002">
    <property type="entry name" value="Cytochrome c1, heme protein"/>
    <property type="match status" value="1"/>
</dbReference>
<dbReference type="Proteomes" id="UP001142489">
    <property type="component" value="Unassembled WGS sequence"/>
</dbReference>
<feature type="domain" description="Cytochrome c" evidence="21">
    <location>
        <begin position="97"/>
        <end position="249"/>
    </location>
</feature>
<comment type="caution">
    <text evidence="22">The sequence shown here is derived from an EMBL/GenBank/DDBJ whole genome shotgun (WGS) entry which is preliminary data.</text>
</comment>
<keyword evidence="10" id="KW-1133">Transmembrane helix</keyword>
<keyword evidence="12" id="KW-0496">Mitochondrion</keyword>
<name>A0A9Q1B5H3_9SAUR</name>
<sequence length="315" mass="34347">MAAVAVAVRSVARSRGAFLLPASPGGPRPRAPLSWQSSGPSRGKKAKAALAALGALAAGGAGLAVALHASVAAYDVDLEPPHWPWDHGGLFTAMDHSSVRRGYQVYRQVCSACHSMRFLAFRNLVGVTHTEDEAKALAAEFEVQDGPDKDGNMFMRPCILTDCFPSPYPNSEAAKAANNGALPPDLSVIIKARERGEDYVFSLLTSYCDPPAGVTMEEGLYYNPYFPGEAIAMAPPIYDEIIEYEDGTPATMSQIAKDVCTFLRWASEPEHDVRKRMGLKAMLIGSMLLPLFYYLNRHKWAVLKSRKIVYRPPTK</sequence>
<feature type="binding site" description="covalent" evidence="20">
    <location>
        <position position="113"/>
    </location>
    <ligand>
        <name>heme c</name>
        <dbReference type="ChEBI" id="CHEBI:61717"/>
    </ligand>
</feature>
<dbReference type="AlphaFoldDB" id="A0A9Q1B5H3"/>
<evidence type="ECO:0000256" key="2">
    <source>
        <dbReference type="ARBA" id="ARBA00006488"/>
    </source>
</evidence>
<feature type="binding site" description="covalent" evidence="20">
    <location>
        <position position="233"/>
    </location>
    <ligand>
        <name>heme c</name>
        <dbReference type="ChEBI" id="CHEBI:61717"/>
    </ligand>
</feature>
<keyword evidence="6" id="KW-0812">Transmembrane</keyword>
<evidence type="ECO:0000256" key="3">
    <source>
        <dbReference type="ARBA" id="ARBA00022448"/>
    </source>
</evidence>
<evidence type="ECO:0000313" key="23">
    <source>
        <dbReference type="Proteomes" id="UP001142489"/>
    </source>
</evidence>
<dbReference type="SUPFAM" id="SSF81496">
    <property type="entry name" value="Cytochrome c1 subunit of cytochrome bc1 complex (Ubiquinol-cytochrome c reductase), transmembrane anchor"/>
    <property type="match status" value="1"/>
</dbReference>
<dbReference type="GO" id="GO:0020037">
    <property type="term" value="F:heme binding"/>
    <property type="evidence" value="ECO:0007669"/>
    <property type="project" value="InterPro"/>
</dbReference>
<keyword evidence="5" id="KW-0679">Respiratory chain</keyword>
<evidence type="ECO:0000256" key="17">
    <source>
        <dbReference type="ARBA" id="ARBA00041779"/>
    </source>
</evidence>
<keyword evidence="3" id="KW-0813">Transport</keyword>
<reference evidence="22" key="1">
    <citation type="journal article" date="2023" name="DNA Res.">
        <title>Chromosome-level genome assembly of Phrynocephalus forsythii using third-generation DNA sequencing and Hi-C analysis.</title>
        <authorList>
            <person name="Qi Y."/>
            <person name="Zhao W."/>
            <person name="Zhao Y."/>
            <person name="Niu C."/>
            <person name="Cao S."/>
            <person name="Zhang Y."/>
        </authorList>
    </citation>
    <scope>NUCLEOTIDE SEQUENCE</scope>
    <source>
        <tissue evidence="22">Muscle</tissue>
    </source>
</reference>
<evidence type="ECO:0000256" key="16">
    <source>
        <dbReference type="ARBA" id="ARBA00041724"/>
    </source>
</evidence>
<dbReference type="InterPro" id="IPR036909">
    <property type="entry name" value="Cyt_c-like_dom_sf"/>
</dbReference>
<dbReference type="PANTHER" id="PTHR10266:SF3">
    <property type="entry name" value="CYTOCHROME C1, HEME PROTEIN, MITOCHONDRIAL"/>
    <property type="match status" value="1"/>
</dbReference>
<keyword evidence="7 20" id="KW-0479">Metal-binding</keyword>
<feature type="binding site" description="covalent" evidence="20">
    <location>
        <position position="110"/>
    </location>
    <ligand>
        <name>heme c</name>
        <dbReference type="ChEBI" id="CHEBI:61717"/>
    </ligand>
</feature>
<accession>A0A9Q1B5H3</accession>
<dbReference type="OrthoDB" id="5925at2759"/>
<dbReference type="InterPro" id="IPR021157">
    <property type="entry name" value="Cyt_c1_TM_anchor_C"/>
</dbReference>
<evidence type="ECO:0000256" key="5">
    <source>
        <dbReference type="ARBA" id="ARBA00022660"/>
    </source>
</evidence>
<dbReference type="Pfam" id="PF02167">
    <property type="entry name" value="Cytochrom_C1"/>
    <property type="match status" value="1"/>
</dbReference>
<evidence type="ECO:0000259" key="21">
    <source>
        <dbReference type="PROSITE" id="PS51007"/>
    </source>
</evidence>
<gene>
    <name evidence="22" type="ORF">JRQ81_011026</name>
</gene>
<evidence type="ECO:0000256" key="7">
    <source>
        <dbReference type="ARBA" id="ARBA00022723"/>
    </source>
</evidence>
<evidence type="ECO:0000256" key="1">
    <source>
        <dbReference type="ARBA" id="ARBA00004273"/>
    </source>
</evidence>